<evidence type="ECO:0000256" key="5">
    <source>
        <dbReference type="ARBA" id="ARBA00023136"/>
    </source>
</evidence>
<evidence type="ECO:0000259" key="7">
    <source>
        <dbReference type="Pfam" id="PF10035"/>
    </source>
</evidence>
<comment type="caution">
    <text evidence="8">The sequence shown here is derived from an EMBL/GenBank/DDBJ whole genome shotgun (WGS) entry which is preliminary data.</text>
</comment>
<dbReference type="Pfam" id="PF02588">
    <property type="entry name" value="YitT_membrane"/>
    <property type="match status" value="1"/>
</dbReference>
<dbReference type="eggNOG" id="COG1284">
    <property type="taxonomic scope" value="Bacteria"/>
</dbReference>
<evidence type="ECO:0000313" key="8">
    <source>
        <dbReference type="EMBL" id="EPR30629.1"/>
    </source>
</evidence>
<dbReference type="RefSeq" id="WP_020888048.1">
    <property type="nucleotide sequence ID" value="NZ_ATHI01000031.1"/>
</dbReference>
<feature type="transmembrane region" description="Helical" evidence="6">
    <location>
        <begin position="152"/>
        <end position="171"/>
    </location>
</feature>
<dbReference type="PATRIC" id="fig|1121439.3.peg.2733"/>
<feature type="transmembrane region" description="Helical" evidence="6">
    <location>
        <begin position="85"/>
        <end position="104"/>
    </location>
</feature>
<evidence type="ECO:0000256" key="6">
    <source>
        <dbReference type="SAM" id="Phobius"/>
    </source>
</evidence>
<dbReference type="InterPro" id="IPR051461">
    <property type="entry name" value="UPF0750_membrane"/>
</dbReference>
<sequence length="286" mass="31822">MAKRFDYTYTVWWNCLLITLGGSLFALGAKSVAVPHGFIAGGVFGVGMLLNYVSGLLTPGVWYFLLNVPLFVLGRYYVSKRFFWYSLYAMVLTTLVYESISYDMGIQTQLYAAIAAGVICGAGAGLVLRSLGSNGGLDVLAVILFQRYNIGIGRFYFLFNLGLFSVGLVFLDIDLVIASLIFVFITSVVVDQMLSLFSQRKSVFIVSEKNREIAREILDKLKQGATFIKGYGAFSEKERDILMTVVNNVQLKRLEEIVFSIDDSALFIVENTFSVLGASFSKRKLY</sequence>
<keyword evidence="3 6" id="KW-0812">Transmembrane</keyword>
<feature type="transmembrane region" description="Helical" evidence="6">
    <location>
        <begin position="110"/>
        <end position="131"/>
    </location>
</feature>
<organism evidence="8 9">
    <name type="scientific">Alkalidesulfovibrio alkalitolerans DSM 16529</name>
    <dbReference type="NCBI Taxonomy" id="1121439"/>
    <lineage>
        <taxon>Bacteria</taxon>
        <taxon>Pseudomonadati</taxon>
        <taxon>Thermodesulfobacteriota</taxon>
        <taxon>Desulfovibrionia</taxon>
        <taxon>Desulfovibrionales</taxon>
        <taxon>Desulfovibrionaceae</taxon>
        <taxon>Alkalidesulfovibrio</taxon>
    </lineage>
</organism>
<dbReference type="Proteomes" id="UP000014975">
    <property type="component" value="Unassembled WGS sequence"/>
</dbReference>
<feature type="transmembrane region" description="Helical" evidence="6">
    <location>
        <begin position="6"/>
        <end position="27"/>
    </location>
</feature>
<dbReference type="GO" id="GO:0005886">
    <property type="term" value="C:plasma membrane"/>
    <property type="evidence" value="ECO:0007669"/>
    <property type="project" value="UniProtKB-SubCell"/>
</dbReference>
<reference evidence="8 9" key="1">
    <citation type="journal article" date="2013" name="Genome Announc.">
        <title>Draft genome sequences for three mercury-methylating, sulfate-reducing bacteria.</title>
        <authorList>
            <person name="Brown S.D."/>
            <person name="Hurt R.A.Jr."/>
            <person name="Gilmour C.C."/>
            <person name="Elias D.A."/>
        </authorList>
    </citation>
    <scope>NUCLEOTIDE SEQUENCE [LARGE SCALE GENOMIC DNA]</scope>
    <source>
        <strain evidence="8 9">DSM 16529</strain>
    </source>
</reference>
<protein>
    <recommendedName>
        <fullName evidence="7">DUF2179 domain-containing protein</fullName>
    </recommendedName>
</protein>
<proteinExistence type="predicted"/>
<keyword evidence="4 6" id="KW-1133">Transmembrane helix</keyword>
<feature type="domain" description="DUF2179" evidence="7">
    <location>
        <begin position="224"/>
        <end position="277"/>
    </location>
</feature>
<evidence type="ECO:0000256" key="1">
    <source>
        <dbReference type="ARBA" id="ARBA00004651"/>
    </source>
</evidence>
<dbReference type="InterPro" id="IPR015867">
    <property type="entry name" value="N-reg_PII/ATP_PRibTrfase_C"/>
</dbReference>
<dbReference type="InterPro" id="IPR003740">
    <property type="entry name" value="YitT"/>
</dbReference>
<dbReference type="CDD" id="cd16380">
    <property type="entry name" value="YitT_C"/>
    <property type="match status" value="1"/>
</dbReference>
<evidence type="ECO:0000256" key="3">
    <source>
        <dbReference type="ARBA" id="ARBA00022692"/>
    </source>
</evidence>
<evidence type="ECO:0000256" key="2">
    <source>
        <dbReference type="ARBA" id="ARBA00022475"/>
    </source>
</evidence>
<comment type="subcellular location">
    <subcellularLocation>
        <location evidence="1">Cell membrane</location>
        <topology evidence="1">Multi-pass membrane protein</topology>
    </subcellularLocation>
</comment>
<name>S7U9L0_9BACT</name>
<dbReference type="PANTHER" id="PTHR33545:SF5">
    <property type="entry name" value="UPF0750 MEMBRANE PROTEIN YITT"/>
    <property type="match status" value="1"/>
</dbReference>
<dbReference type="InterPro" id="IPR019264">
    <property type="entry name" value="DUF2179"/>
</dbReference>
<evidence type="ECO:0000256" key="4">
    <source>
        <dbReference type="ARBA" id="ARBA00022989"/>
    </source>
</evidence>
<dbReference type="Gene3D" id="3.30.70.120">
    <property type="match status" value="1"/>
</dbReference>
<keyword evidence="5 6" id="KW-0472">Membrane</keyword>
<dbReference type="EMBL" id="ATHI01000031">
    <property type="protein sequence ID" value="EPR30629.1"/>
    <property type="molecule type" value="Genomic_DNA"/>
</dbReference>
<feature type="transmembrane region" description="Helical" evidence="6">
    <location>
        <begin position="177"/>
        <end position="197"/>
    </location>
</feature>
<accession>S7U9L0</accession>
<evidence type="ECO:0000313" key="9">
    <source>
        <dbReference type="Proteomes" id="UP000014975"/>
    </source>
</evidence>
<dbReference type="Pfam" id="PF10035">
    <property type="entry name" value="DUF2179"/>
    <property type="match status" value="1"/>
</dbReference>
<dbReference type="OrthoDB" id="5401948at2"/>
<dbReference type="PANTHER" id="PTHR33545">
    <property type="entry name" value="UPF0750 MEMBRANE PROTEIN YITT-RELATED"/>
    <property type="match status" value="1"/>
</dbReference>
<keyword evidence="9" id="KW-1185">Reference proteome</keyword>
<dbReference type="STRING" id="1121439.dsat_1351"/>
<gene>
    <name evidence="8" type="ORF">dsat_1351</name>
</gene>
<dbReference type="AlphaFoldDB" id="S7U9L0"/>
<dbReference type="PIRSF" id="PIRSF006483">
    <property type="entry name" value="Membrane_protein_YitT"/>
    <property type="match status" value="1"/>
</dbReference>
<keyword evidence="2" id="KW-1003">Cell membrane</keyword>